<feature type="region of interest" description="Disordered" evidence="1">
    <location>
        <begin position="151"/>
        <end position="172"/>
    </location>
</feature>
<accession>A0A9W7FHM7</accession>
<feature type="region of interest" description="Disordered" evidence="1">
    <location>
        <begin position="280"/>
        <end position="326"/>
    </location>
</feature>
<reference evidence="2" key="1">
    <citation type="submission" date="2022-07" db="EMBL/GenBank/DDBJ databases">
        <title>Genome analysis of Parmales, a sister group of diatoms, reveals the evolutionary specialization of diatoms from phago-mixotrophs to photoautotrophs.</title>
        <authorList>
            <person name="Ban H."/>
            <person name="Sato S."/>
            <person name="Yoshikawa S."/>
            <person name="Kazumasa Y."/>
            <person name="Nakamura Y."/>
            <person name="Ichinomiya M."/>
            <person name="Saitoh K."/>
            <person name="Sato N."/>
            <person name="Blanc-Mathieu R."/>
            <person name="Endo H."/>
            <person name="Kuwata A."/>
            <person name="Ogata H."/>
        </authorList>
    </citation>
    <scope>NUCLEOTIDE SEQUENCE</scope>
</reference>
<feature type="compositionally biased region" description="Low complexity" evidence="1">
    <location>
        <begin position="151"/>
        <end position="169"/>
    </location>
</feature>
<proteinExistence type="predicted"/>
<feature type="compositionally biased region" description="Low complexity" evidence="1">
    <location>
        <begin position="71"/>
        <end position="81"/>
    </location>
</feature>
<evidence type="ECO:0000256" key="1">
    <source>
        <dbReference type="SAM" id="MobiDB-lite"/>
    </source>
</evidence>
<name>A0A9W7FHM7_9STRA</name>
<protein>
    <submittedName>
        <fullName evidence="2">Uncharacterized protein</fullName>
    </submittedName>
</protein>
<feature type="compositionally biased region" description="Low complexity" evidence="1">
    <location>
        <begin position="304"/>
        <end position="326"/>
    </location>
</feature>
<dbReference type="AlphaFoldDB" id="A0A9W7FHM7"/>
<gene>
    <name evidence="2" type="ORF">TrRE_jg10177</name>
</gene>
<evidence type="ECO:0000313" key="2">
    <source>
        <dbReference type="EMBL" id="GMI12256.1"/>
    </source>
</evidence>
<sequence>MYTSCFSSNYVESVTEKCGNRKSLRTMCKMLGHRAGGGEGVRVWTTDEIIKDGGGVGGAENAKASAKAGDDGVSSCSGSSPGDKPEFMWLVIELKSEFDSCLYPFKLSPAAPEPSVGDTTKLGRARSEITRLRSVVRSLECRDVSPPLLSTSLSGVSPSLPPSGLGSPTRRSHNALLSKHKSLKAAYADLLNVHERETRKYQRSLRGLAYSQANGSRGGGGGGKHSRAQNAMEINELKGRVAGMEREKAKEGKRREREREKWAKIKGKLEGEVKALRGRVRDLRGGGEGGTTTATTRGRMRSVSPGGMSTGSLSSLGSTGSARTAR</sequence>
<dbReference type="Proteomes" id="UP001165082">
    <property type="component" value="Unassembled WGS sequence"/>
</dbReference>
<evidence type="ECO:0000313" key="3">
    <source>
        <dbReference type="Proteomes" id="UP001165082"/>
    </source>
</evidence>
<dbReference type="EMBL" id="BRXZ01000467">
    <property type="protein sequence ID" value="GMI12256.1"/>
    <property type="molecule type" value="Genomic_DNA"/>
</dbReference>
<organism evidence="2 3">
    <name type="scientific">Triparma retinervis</name>
    <dbReference type="NCBI Taxonomy" id="2557542"/>
    <lineage>
        <taxon>Eukaryota</taxon>
        <taxon>Sar</taxon>
        <taxon>Stramenopiles</taxon>
        <taxon>Ochrophyta</taxon>
        <taxon>Bolidophyceae</taxon>
        <taxon>Parmales</taxon>
        <taxon>Triparmaceae</taxon>
        <taxon>Triparma</taxon>
    </lineage>
</organism>
<keyword evidence="3" id="KW-1185">Reference proteome</keyword>
<comment type="caution">
    <text evidence="2">The sequence shown here is derived from an EMBL/GenBank/DDBJ whole genome shotgun (WGS) entry which is preliminary data.</text>
</comment>
<feature type="region of interest" description="Disordered" evidence="1">
    <location>
        <begin position="61"/>
        <end position="81"/>
    </location>
</feature>
<dbReference type="OrthoDB" id="10531661at2759"/>
<feature type="non-terminal residue" evidence="2">
    <location>
        <position position="326"/>
    </location>
</feature>